<evidence type="ECO:0000313" key="2">
    <source>
        <dbReference type="Proteomes" id="UP000501690"/>
    </source>
</evidence>
<reference evidence="1 2" key="1">
    <citation type="submission" date="2019-04" db="EMBL/GenBank/DDBJ databases">
        <title>An improved genome assembly and genetic linkage map for asparagus bean, Vigna unguiculata ssp. sesquipedialis.</title>
        <authorList>
            <person name="Xia Q."/>
            <person name="Zhang R."/>
            <person name="Dong Y."/>
        </authorList>
    </citation>
    <scope>NUCLEOTIDE SEQUENCE [LARGE SCALE GENOMIC DNA]</scope>
    <source>
        <tissue evidence="1">Leaf</tissue>
    </source>
</reference>
<name>A0A4D6KRV8_VIGUN</name>
<dbReference type="AlphaFoldDB" id="A0A4D6KRV8"/>
<keyword evidence="2" id="KW-1185">Reference proteome</keyword>
<sequence length="102" mass="11637">MTWLWTITLCNHCKSNHRNQYIINSLPSGCTCRCPSGSLPISPSYHDLPTEKVVCDDSGKIIMTFIDKGWRPNHHATEAIGDVIRTHSRGPYYHYEVIHVDV</sequence>
<accession>A0A4D6KRV8</accession>
<dbReference type="EMBL" id="CP039345">
    <property type="protein sequence ID" value="QCD79283.1"/>
    <property type="molecule type" value="Genomic_DNA"/>
</dbReference>
<evidence type="ECO:0000313" key="1">
    <source>
        <dbReference type="EMBL" id="QCD79283.1"/>
    </source>
</evidence>
<proteinExistence type="predicted"/>
<organism evidence="1 2">
    <name type="scientific">Vigna unguiculata</name>
    <name type="common">Cowpea</name>
    <dbReference type="NCBI Taxonomy" id="3917"/>
    <lineage>
        <taxon>Eukaryota</taxon>
        <taxon>Viridiplantae</taxon>
        <taxon>Streptophyta</taxon>
        <taxon>Embryophyta</taxon>
        <taxon>Tracheophyta</taxon>
        <taxon>Spermatophyta</taxon>
        <taxon>Magnoliopsida</taxon>
        <taxon>eudicotyledons</taxon>
        <taxon>Gunneridae</taxon>
        <taxon>Pentapetalae</taxon>
        <taxon>rosids</taxon>
        <taxon>fabids</taxon>
        <taxon>Fabales</taxon>
        <taxon>Fabaceae</taxon>
        <taxon>Papilionoideae</taxon>
        <taxon>50 kb inversion clade</taxon>
        <taxon>NPAAA clade</taxon>
        <taxon>indigoferoid/millettioid clade</taxon>
        <taxon>Phaseoleae</taxon>
        <taxon>Vigna</taxon>
    </lineage>
</organism>
<dbReference type="Proteomes" id="UP000501690">
    <property type="component" value="Linkage Group LG1"/>
</dbReference>
<gene>
    <name evidence="1" type="ORF">DEO72_LG1g2922</name>
</gene>
<protein>
    <submittedName>
        <fullName evidence="1">Uncharacterized protein</fullName>
    </submittedName>
</protein>